<organism evidence="18 19">
    <name type="scientific">Paremcibacter congregatus</name>
    <dbReference type="NCBI Taxonomy" id="2043170"/>
    <lineage>
        <taxon>Bacteria</taxon>
        <taxon>Pseudomonadati</taxon>
        <taxon>Pseudomonadota</taxon>
        <taxon>Alphaproteobacteria</taxon>
        <taxon>Emcibacterales</taxon>
        <taxon>Emcibacteraceae</taxon>
        <taxon>Paremcibacter</taxon>
    </lineage>
</organism>
<evidence type="ECO:0000256" key="4">
    <source>
        <dbReference type="ARBA" id="ARBA00012438"/>
    </source>
</evidence>
<dbReference type="InterPro" id="IPR011006">
    <property type="entry name" value="CheY-like_superfamily"/>
</dbReference>
<dbReference type="InterPro" id="IPR000014">
    <property type="entry name" value="PAS"/>
</dbReference>
<protein>
    <recommendedName>
        <fullName evidence="4">histidine kinase</fullName>
        <ecNumber evidence="4">2.7.13.3</ecNumber>
    </recommendedName>
</protein>
<dbReference type="PRINTS" id="PR00344">
    <property type="entry name" value="BCTRLSENSOR"/>
</dbReference>
<feature type="transmembrane region" description="Helical" evidence="13">
    <location>
        <begin position="382"/>
        <end position="406"/>
    </location>
</feature>
<dbReference type="InterPro" id="IPR003594">
    <property type="entry name" value="HATPase_dom"/>
</dbReference>
<dbReference type="PROSITE" id="PS50283">
    <property type="entry name" value="NA_SOLUT_SYMP_3"/>
    <property type="match status" value="1"/>
</dbReference>
<keyword evidence="7 13" id="KW-0812">Transmembrane</keyword>
<feature type="transmembrane region" description="Helical" evidence="13">
    <location>
        <begin position="286"/>
        <end position="312"/>
    </location>
</feature>
<dbReference type="PROSITE" id="PS50109">
    <property type="entry name" value="HIS_KIN"/>
    <property type="match status" value="1"/>
</dbReference>
<dbReference type="SUPFAM" id="SSF52172">
    <property type="entry name" value="CheY-like"/>
    <property type="match status" value="1"/>
</dbReference>
<dbReference type="InParanoid" id="A0A2G4YS85"/>
<feature type="domain" description="PAS" evidence="16">
    <location>
        <begin position="774"/>
        <end position="844"/>
    </location>
</feature>
<dbReference type="PROSITE" id="PS50113">
    <property type="entry name" value="PAC"/>
    <property type="match status" value="1"/>
</dbReference>
<evidence type="ECO:0000313" key="18">
    <source>
        <dbReference type="EMBL" id="PHZ85204.1"/>
    </source>
</evidence>
<keyword evidence="8 18" id="KW-0418">Kinase</keyword>
<feature type="transmembrane region" description="Helical" evidence="13">
    <location>
        <begin position="6"/>
        <end position="24"/>
    </location>
</feature>
<dbReference type="GO" id="GO:0022857">
    <property type="term" value="F:transmembrane transporter activity"/>
    <property type="evidence" value="ECO:0007669"/>
    <property type="project" value="InterPro"/>
</dbReference>
<dbReference type="Pfam" id="PF00072">
    <property type="entry name" value="Response_reg"/>
    <property type="match status" value="1"/>
</dbReference>
<dbReference type="FunFam" id="3.30.565.10:FF:000049">
    <property type="entry name" value="Two-component sensor histidine kinase"/>
    <property type="match status" value="1"/>
</dbReference>
<evidence type="ECO:0000256" key="3">
    <source>
        <dbReference type="ARBA" id="ARBA00006434"/>
    </source>
</evidence>
<feature type="domain" description="Histidine kinase" evidence="14">
    <location>
        <begin position="955"/>
        <end position="1170"/>
    </location>
</feature>
<dbReference type="InterPro" id="IPR001789">
    <property type="entry name" value="Sig_transdc_resp-reg_receiver"/>
</dbReference>
<sequence>MLQGWVIVLISLGYMGCLFLVARHGDQNRNVPQKPFTRALIYSLSLAVYCSSWTYYGAAGSATSQGLGFFTIYLGPLLVILFGHKFIKRLVVTGQHQHTSSIADFISARYGKSQNLATMIACLAVIGSLPYIALQLKSIATTFQILSDASEIEFLSTVTASANSKALFVALVLAFFSIMFGTRHIDATEHHRGLIQAIAFESIIKLVALMAVGLFVTFYLMDGVGDVLGHLHLLNETRGLFTADQLNMRFFTMLFLSMAAIICLPRQFHVMVVENNSPDDVGMARWVFPLYLLLISLVFIPIVVGGMELLAGKVNNPDFYVLGLPITFENKALAILTYLGGFSAATGMVIVACIALSTMICNDIAMPLFLKFKLINLDEQNFSRLLLVIRRLSIILLMLLAYAYYMASSDDALANIGLISFVAASQFLPAILGAILWRKGHKSGVVYGVSAGFIMWFYTLLLPSMSGIEWLNNMVIAQGPFGIAWLKPEALFGITAMDPLTHGVVFSFLANMACYLYFSWRAHPSMLDKIQARVFVDTNQGKMQPMDITPSEEVTTTEELKKLVTKVLGGKAGSSLIDDFNMSTGRTLAATDRIDAQFVQFVEGLIARAIGASAAHHLIASTLKGSNFQIEDVVRFLNDASEELEFNKEILQETLENLGQAVLVFDEKMNILAWNKKYIEMFGYPDTFLYVGRPVEDLVRYNARQGEYGNGDVEAILTRRKEDWRKQRPRSGIRFRPNGQVVQILSNPIPGGSMVVSFTDITELKRIENALRQNEENMRFYTDNVPEIIAYTDRDYRLRFANKAYHAAYNPDGKEIIGKHIREVLGEEDYSQREPYVEGVLAGEKQLFDLEIFREGQGIRHTQVSYVPQKDEKGRVQGFFALYQDVTDRHIAELALKDTNENLEVRVKKRTVELSRLNAELHAEIIARHETEEALRLAKQQAESATQSKTRFLAAASHDLLQPLNAARLFASVLEEDLAGHDPETYGLVQNISQSLKSSERLLNALLDISKLDAGGITPEVTDFPVQSLLTALNVEFSAIAQDKNIELRSIDCGAYISSDKGLLQSVLQNLISNAIRYTRKGRVLVGCRHKASELSIEIWDTGSGIEADQHEAIFQEFKRLKNSKDSDDKGLGLGLAITDRIIKILGHRITVHSVQGQGSVFRVSVPLSIGQPEQVAGARQEDVPPSPKTALSVLCVDNEKTILDGMEKLLTRWHCQVTTAADYPEAKEKLAQSGQPLNVAFVDYQLDTPETGLDLLIRLRQSMGAGMVGYIVTADRSVEVQEKISAAGFQLIQKPVEPAALRAALLSVENGY</sequence>
<feature type="modified residue" description="4-aspartylphosphate" evidence="11">
    <location>
        <position position="1244"/>
    </location>
</feature>
<dbReference type="GO" id="GO:0000155">
    <property type="term" value="F:phosphorelay sensor kinase activity"/>
    <property type="evidence" value="ECO:0007669"/>
    <property type="project" value="InterPro"/>
</dbReference>
<feature type="transmembrane region" description="Helical" evidence="13">
    <location>
        <begin position="246"/>
        <end position="265"/>
    </location>
</feature>
<accession>A0A2G4YS85</accession>
<dbReference type="RefSeq" id="WP_099472092.1">
    <property type="nucleotide sequence ID" value="NZ_CP041025.1"/>
</dbReference>
<evidence type="ECO:0000259" key="17">
    <source>
        <dbReference type="PROSITE" id="PS50113"/>
    </source>
</evidence>
<evidence type="ECO:0000256" key="8">
    <source>
        <dbReference type="ARBA" id="ARBA00022777"/>
    </source>
</evidence>
<dbReference type="InterPro" id="IPR004358">
    <property type="entry name" value="Sig_transdc_His_kin-like_C"/>
</dbReference>
<dbReference type="Pfam" id="PF08448">
    <property type="entry name" value="PAS_4"/>
    <property type="match status" value="1"/>
</dbReference>
<feature type="transmembrane region" description="Helical" evidence="13">
    <location>
        <begin position="36"/>
        <end position="56"/>
    </location>
</feature>
<feature type="transmembrane region" description="Helical" evidence="13">
    <location>
        <begin position="444"/>
        <end position="465"/>
    </location>
</feature>
<dbReference type="Gene3D" id="3.30.450.20">
    <property type="entry name" value="PAS domain"/>
    <property type="match status" value="2"/>
</dbReference>
<comment type="caution">
    <text evidence="18">The sequence shown here is derived from an EMBL/GenBank/DDBJ whole genome shotgun (WGS) entry which is preliminary data.</text>
</comment>
<feature type="transmembrane region" description="Helical" evidence="13">
    <location>
        <begin position="166"/>
        <end position="182"/>
    </location>
</feature>
<feature type="transmembrane region" description="Helical" evidence="13">
    <location>
        <begin position="332"/>
        <end position="361"/>
    </location>
</feature>
<dbReference type="InterPro" id="IPR003661">
    <property type="entry name" value="HisK_dim/P_dom"/>
</dbReference>
<dbReference type="SMART" id="SM00387">
    <property type="entry name" value="HATPase_c"/>
    <property type="match status" value="1"/>
</dbReference>
<evidence type="ECO:0000259" key="16">
    <source>
        <dbReference type="PROSITE" id="PS50112"/>
    </source>
</evidence>
<dbReference type="CDD" id="cd00082">
    <property type="entry name" value="HisKA"/>
    <property type="match status" value="1"/>
</dbReference>
<dbReference type="InterPro" id="IPR038377">
    <property type="entry name" value="Na/Glc_symporter_sf"/>
</dbReference>
<keyword evidence="10 13" id="KW-0472">Membrane</keyword>
<dbReference type="InterPro" id="IPR013656">
    <property type="entry name" value="PAS_4"/>
</dbReference>
<evidence type="ECO:0000256" key="7">
    <source>
        <dbReference type="ARBA" id="ARBA00022692"/>
    </source>
</evidence>
<keyword evidence="9 13" id="KW-1133">Transmembrane helix</keyword>
<evidence type="ECO:0000256" key="9">
    <source>
        <dbReference type="ARBA" id="ARBA00022989"/>
    </source>
</evidence>
<comment type="subcellular location">
    <subcellularLocation>
        <location evidence="2">Membrane</location>
        <topology evidence="2">Multi-pass membrane protein</topology>
    </subcellularLocation>
</comment>
<dbReference type="CDD" id="cd00130">
    <property type="entry name" value="PAS"/>
    <property type="match status" value="2"/>
</dbReference>
<dbReference type="InterPro" id="IPR035965">
    <property type="entry name" value="PAS-like_dom_sf"/>
</dbReference>
<evidence type="ECO:0000256" key="2">
    <source>
        <dbReference type="ARBA" id="ARBA00004141"/>
    </source>
</evidence>
<proteinExistence type="inferred from homology"/>
<dbReference type="OrthoDB" id="9764438at2"/>
<gene>
    <name evidence="18" type="ORF">CRD36_07285</name>
</gene>
<dbReference type="NCBIfam" id="NF041832">
    <property type="entry name" value="near_NosP_CTERM"/>
    <property type="match status" value="1"/>
</dbReference>
<evidence type="ECO:0000259" key="15">
    <source>
        <dbReference type="PROSITE" id="PS50110"/>
    </source>
</evidence>
<dbReference type="SMART" id="SM00091">
    <property type="entry name" value="PAS"/>
    <property type="match status" value="2"/>
</dbReference>
<dbReference type="InterPro" id="IPR001734">
    <property type="entry name" value="Na/solute_symporter"/>
</dbReference>
<feature type="domain" description="PAS" evidence="16">
    <location>
        <begin position="647"/>
        <end position="684"/>
    </location>
</feature>
<comment type="catalytic activity">
    <reaction evidence="1">
        <text>ATP + protein L-histidine = ADP + protein N-phospho-L-histidine.</text>
        <dbReference type="EC" id="2.7.13.3"/>
    </reaction>
</comment>
<dbReference type="GO" id="GO:0005886">
    <property type="term" value="C:plasma membrane"/>
    <property type="evidence" value="ECO:0007669"/>
    <property type="project" value="TreeGrafter"/>
</dbReference>
<dbReference type="Proteomes" id="UP000229730">
    <property type="component" value="Unassembled WGS sequence"/>
</dbReference>
<dbReference type="Gene3D" id="3.30.565.10">
    <property type="entry name" value="Histidine kinase-like ATPase, C-terminal domain"/>
    <property type="match status" value="1"/>
</dbReference>
<dbReference type="GO" id="GO:0009927">
    <property type="term" value="F:histidine phosphotransfer kinase activity"/>
    <property type="evidence" value="ECO:0007669"/>
    <property type="project" value="TreeGrafter"/>
</dbReference>
<keyword evidence="19" id="KW-1185">Reference proteome</keyword>
<reference evidence="18 19" key="1">
    <citation type="submission" date="2017-10" db="EMBL/GenBank/DDBJ databases">
        <title>Frigbacter circumglobatus gen. nov. sp. nov., isolated from sediment cultured in situ.</title>
        <authorList>
            <person name="Zhao Z."/>
        </authorList>
    </citation>
    <scope>NUCLEOTIDE SEQUENCE [LARGE SCALE GENOMIC DNA]</scope>
    <source>
        <strain evidence="18 19">ZYL</strain>
    </source>
</reference>
<dbReference type="EC" id="2.7.13.3" evidence="4"/>
<dbReference type="PANTHER" id="PTHR43047">
    <property type="entry name" value="TWO-COMPONENT HISTIDINE PROTEIN KINASE"/>
    <property type="match status" value="1"/>
</dbReference>
<dbReference type="InterPro" id="IPR000700">
    <property type="entry name" value="PAS-assoc_C"/>
</dbReference>
<evidence type="ECO:0000259" key="14">
    <source>
        <dbReference type="PROSITE" id="PS50109"/>
    </source>
</evidence>
<dbReference type="Pfam" id="PF00512">
    <property type="entry name" value="HisKA"/>
    <property type="match status" value="1"/>
</dbReference>
<dbReference type="SUPFAM" id="SSF55785">
    <property type="entry name" value="PYP-like sensor domain (PAS domain)"/>
    <property type="match status" value="2"/>
</dbReference>
<feature type="transmembrane region" description="Helical" evidence="13">
    <location>
        <begin position="203"/>
        <end position="221"/>
    </location>
</feature>
<dbReference type="Gene3D" id="1.10.287.130">
    <property type="match status" value="1"/>
</dbReference>
<dbReference type="SMART" id="SM00388">
    <property type="entry name" value="HisKA"/>
    <property type="match status" value="1"/>
</dbReference>
<comment type="similarity">
    <text evidence="3">Belongs to the sodium:solute symporter (SSF) (TC 2.A.21) family.</text>
</comment>
<dbReference type="EMBL" id="PDEM01000016">
    <property type="protein sequence ID" value="PHZ85204.1"/>
    <property type="molecule type" value="Genomic_DNA"/>
</dbReference>
<dbReference type="PROSITE" id="PS50110">
    <property type="entry name" value="RESPONSE_REGULATORY"/>
    <property type="match status" value="1"/>
</dbReference>
<dbReference type="PROSITE" id="PS50112">
    <property type="entry name" value="PAS"/>
    <property type="match status" value="2"/>
</dbReference>
<dbReference type="SUPFAM" id="SSF55874">
    <property type="entry name" value="ATPase domain of HSP90 chaperone/DNA topoisomerase II/histidine kinase"/>
    <property type="match status" value="1"/>
</dbReference>
<feature type="transmembrane region" description="Helical" evidence="13">
    <location>
        <begin position="412"/>
        <end position="437"/>
    </location>
</feature>
<dbReference type="CDD" id="cd00075">
    <property type="entry name" value="HATPase"/>
    <property type="match status" value="1"/>
</dbReference>
<feature type="transmembrane region" description="Helical" evidence="13">
    <location>
        <begin position="62"/>
        <end position="82"/>
    </location>
</feature>
<keyword evidence="5 11" id="KW-0597">Phosphoprotein</keyword>
<dbReference type="Gene3D" id="1.20.1730.10">
    <property type="entry name" value="Sodium/glucose cotransporter"/>
    <property type="match status" value="1"/>
</dbReference>
<dbReference type="InterPro" id="IPR036890">
    <property type="entry name" value="HATPase_C_sf"/>
</dbReference>
<name>A0A2G4YS85_9PROT</name>
<evidence type="ECO:0000313" key="19">
    <source>
        <dbReference type="Proteomes" id="UP000229730"/>
    </source>
</evidence>
<dbReference type="NCBIfam" id="TIGR00229">
    <property type="entry name" value="sensory_box"/>
    <property type="match status" value="2"/>
</dbReference>
<dbReference type="Gene3D" id="3.40.50.2300">
    <property type="match status" value="1"/>
</dbReference>
<dbReference type="InterPro" id="IPR036097">
    <property type="entry name" value="HisK_dim/P_sf"/>
</dbReference>
<evidence type="ECO:0000256" key="12">
    <source>
        <dbReference type="SAM" id="Coils"/>
    </source>
</evidence>
<evidence type="ECO:0000256" key="11">
    <source>
        <dbReference type="PROSITE-ProRule" id="PRU00169"/>
    </source>
</evidence>
<dbReference type="CDD" id="cd10322">
    <property type="entry name" value="SLC5sbd"/>
    <property type="match status" value="1"/>
</dbReference>
<dbReference type="PANTHER" id="PTHR43047:SF9">
    <property type="entry name" value="HISTIDINE KINASE"/>
    <property type="match status" value="1"/>
</dbReference>
<evidence type="ECO:0000256" key="13">
    <source>
        <dbReference type="SAM" id="Phobius"/>
    </source>
</evidence>
<evidence type="ECO:0000256" key="5">
    <source>
        <dbReference type="ARBA" id="ARBA00022553"/>
    </source>
</evidence>
<dbReference type="Pfam" id="PF02518">
    <property type="entry name" value="HATPase_c"/>
    <property type="match status" value="1"/>
</dbReference>
<evidence type="ECO:0000256" key="6">
    <source>
        <dbReference type="ARBA" id="ARBA00022679"/>
    </source>
</evidence>
<feature type="domain" description="Response regulatory" evidence="15">
    <location>
        <begin position="1193"/>
        <end position="1310"/>
    </location>
</feature>
<evidence type="ECO:0000256" key="10">
    <source>
        <dbReference type="ARBA" id="ARBA00023136"/>
    </source>
</evidence>
<feature type="transmembrane region" description="Helical" evidence="13">
    <location>
        <begin position="116"/>
        <end position="134"/>
    </location>
</feature>
<feature type="coiled-coil region" evidence="12">
    <location>
        <begin position="900"/>
        <end position="948"/>
    </location>
</feature>
<keyword evidence="6" id="KW-0808">Transferase</keyword>
<dbReference type="SMART" id="SM00448">
    <property type="entry name" value="REC"/>
    <property type="match status" value="1"/>
</dbReference>
<dbReference type="InterPro" id="IPR005467">
    <property type="entry name" value="His_kinase_dom"/>
</dbReference>
<evidence type="ECO:0000256" key="1">
    <source>
        <dbReference type="ARBA" id="ARBA00000085"/>
    </source>
</evidence>
<dbReference type="Pfam" id="PF12860">
    <property type="entry name" value="PAS_7"/>
    <property type="match status" value="1"/>
</dbReference>
<feature type="domain" description="PAC" evidence="17">
    <location>
        <begin position="846"/>
        <end position="898"/>
    </location>
</feature>
<keyword evidence="12" id="KW-0175">Coiled coil</keyword>
<dbReference type="SUPFAM" id="SSF47384">
    <property type="entry name" value="Homodimeric domain of signal transducing histidine kinase"/>
    <property type="match status" value="1"/>
</dbReference>